<keyword evidence="1" id="KW-1133">Transmembrane helix</keyword>
<keyword evidence="3" id="KW-1185">Reference proteome</keyword>
<keyword evidence="1" id="KW-0472">Membrane</keyword>
<evidence type="ECO:0000313" key="3">
    <source>
        <dbReference type="Proteomes" id="UP000273516"/>
    </source>
</evidence>
<evidence type="ECO:0000256" key="1">
    <source>
        <dbReference type="SAM" id="Phobius"/>
    </source>
</evidence>
<dbReference type="Proteomes" id="UP000273516">
    <property type="component" value="Unassembled WGS sequence"/>
</dbReference>
<dbReference type="EMBL" id="QOKZ01000010">
    <property type="protein sequence ID" value="RMC32034.1"/>
    <property type="molecule type" value="Genomic_DNA"/>
</dbReference>
<feature type="transmembrane region" description="Helical" evidence="1">
    <location>
        <begin position="36"/>
        <end position="55"/>
    </location>
</feature>
<accession>A0A3M0M6H3</accession>
<proteinExistence type="predicted"/>
<dbReference type="RefSeq" id="WP_122114004.1">
    <property type="nucleotide sequence ID" value="NZ_QOKZ01000010.1"/>
</dbReference>
<dbReference type="OrthoDB" id="9963717at2"/>
<protein>
    <submittedName>
        <fullName evidence="2">Uncharacterized protein</fullName>
    </submittedName>
</protein>
<gene>
    <name evidence="2" type="ORF">C9E81_19360</name>
</gene>
<organism evidence="2 3">
    <name type="scientific">Paracoccus alkanivorans</name>
    <dbReference type="NCBI Taxonomy" id="2116655"/>
    <lineage>
        <taxon>Bacteria</taxon>
        <taxon>Pseudomonadati</taxon>
        <taxon>Pseudomonadota</taxon>
        <taxon>Alphaproteobacteria</taxon>
        <taxon>Rhodobacterales</taxon>
        <taxon>Paracoccaceae</taxon>
        <taxon>Paracoccus</taxon>
    </lineage>
</organism>
<evidence type="ECO:0000313" key="2">
    <source>
        <dbReference type="EMBL" id="RMC32034.1"/>
    </source>
</evidence>
<reference evidence="2 3" key="1">
    <citation type="submission" date="2018-07" db="EMBL/GenBank/DDBJ databases">
        <authorList>
            <person name="Zhang Y."/>
            <person name="Wang L."/>
            <person name="Ma S."/>
        </authorList>
    </citation>
    <scope>NUCLEOTIDE SEQUENCE [LARGE SCALE GENOMIC DNA]</scope>
    <source>
        <strain evidence="2 3">4-2</strain>
    </source>
</reference>
<name>A0A3M0M6H3_9RHOB</name>
<sequence>MRLFGVIAFTASGLLLLLFVLNLMLAANGGALFGTSVEVLTLFAASALFGLGTLIREARSRS</sequence>
<comment type="caution">
    <text evidence="2">The sequence shown here is derived from an EMBL/GenBank/DDBJ whole genome shotgun (WGS) entry which is preliminary data.</text>
</comment>
<keyword evidence="1" id="KW-0812">Transmembrane</keyword>
<dbReference type="AlphaFoldDB" id="A0A3M0M6H3"/>